<dbReference type="AlphaFoldDB" id="A0A087DCH5"/>
<evidence type="ECO:0000313" key="1">
    <source>
        <dbReference type="EMBL" id="KFI93225.1"/>
    </source>
</evidence>
<dbReference type="Proteomes" id="UP000029066">
    <property type="component" value="Unassembled WGS sequence"/>
</dbReference>
<dbReference type="EMBL" id="JGZN01000006">
    <property type="protein sequence ID" value="KFI93225.1"/>
    <property type="molecule type" value="Genomic_DNA"/>
</dbReference>
<protein>
    <submittedName>
        <fullName evidence="1">Uncharacterized protein</fullName>
    </submittedName>
</protein>
<evidence type="ECO:0000313" key="2">
    <source>
        <dbReference type="Proteomes" id="UP000029066"/>
    </source>
</evidence>
<comment type="caution">
    <text evidence="1">The sequence shown here is derived from an EMBL/GenBank/DDBJ whole genome shotgun (WGS) entry which is preliminary data.</text>
</comment>
<reference evidence="1 2" key="1">
    <citation type="submission" date="2014-03" db="EMBL/GenBank/DDBJ databases">
        <title>Genomics of Bifidobacteria.</title>
        <authorList>
            <person name="Ventura M."/>
            <person name="Milani C."/>
            <person name="Lugli G.A."/>
        </authorList>
    </citation>
    <scope>NUCLEOTIDE SEQUENCE [LARGE SCALE GENOMIC DNA]</scope>
    <source>
        <strain evidence="1 2">DSM 23967</strain>
    </source>
</reference>
<accession>A0A087DCH5</accession>
<gene>
    <name evidence="1" type="ORF">BISA_1391</name>
</gene>
<name>A0A087DCH5_9BIFI</name>
<sequence>MFEPGSFGFDLRPSELMERSDSEEAAYDAEHGPRFPVALRIRRVAQPDGGWLPVSAFDAASLGDPVPLFSVENVPADVVGLAVDYLTRVCSGSSARDAFRIPLAGAVLAGRADDGERLLSMVSGLSDRSVAAACRLCGYDAASRRGPSRWDPDRVPDPDYATLRNVRRMVGRSLRFIDLVGPVVWGGVHVRWRVYGSDHGRER</sequence>
<organism evidence="1 2">
    <name type="scientific">Bifidobacterium saguini DSM 23967</name>
    <dbReference type="NCBI Taxonomy" id="1437607"/>
    <lineage>
        <taxon>Bacteria</taxon>
        <taxon>Bacillati</taxon>
        <taxon>Actinomycetota</taxon>
        <taxon>Actinomycetes</taxon>
        <taxon>Bifidobacteriales</taxon>
        <taxon>Bifidobacteriaceae</taxon>
        <taxon>Bifidobacterium</taxon>
    </lineage>
</organism>
<proteinExistence type="predicted"/>
<dbReference type="STRING" id="1437607.BISA_1391"/>